<dbReference type="RefSeq" id="XP_033389578.1">
    <property type="nucleotide sequence ID" value="XM_033526572.1"/>
</dbReference>
<evidence type="ECO:0000256" key="1">
    <source>
        <dbReference type="SAM" id="Phobius"/>
    </source>
</evidence>
<organism evidence="2 3">
    <name type="scientific">Aaosphaeria arxii CBS 175.79</name>
    <dbReference type="NCBI Taxonomy" id="1450172"/>
    <lineage>
        <taxon>Eukaryota</taxon>
        <taxon>Fungi</taxon>
        <taxon>Dikarya</taxon>
        <taxon>Ascomycota</taxon>
        <taxon>Pezizomycotina</taxon>
        <taxon>Dothideomycetes</taxon>
        <taxon>Pleosporomycetidae</taxon>
        <taxon>Pleosporales</taxon>
        <taxon>Pleosporales incertae sedis</taxon>
        <taxon>Aaosphaeria</taxon>
    </lineage>
</organism>
<accession>A0A6A5Y7G6</accession>
<dbReference type="AlphaFoldDB" id="A0A6A5Y7G6"/>
<dbReference type="EMBL" id="ML978066">
    <property type="protein sequence ID" value="KAF2021239.1"/>
    <property type="molecule type" value="Genomic_DNA"/>
</dbReference>
<gene>
    <name evidence="2" type="ORF">BU24DRAFT_416895</name>
</gene>
<feature type="transmembrane region" description="Helical" evidence="1">
    <location>
        <begin position="6"/>
        <end position="26"/>
    </location>
</feature>
<name>A0A6A5Y7G6_9PLEO</name>
<proteinExistence type="predicted"/>
<keyword evidence="1" id="KW-0472">Membrane</keyword>
<dbReference type="GeneID" id="54283969"/>
<keyword evidence="3" id="KW-1185">Reference proteome</keyword>
<evidence type="ECO:0000313" key="2">
    <source>
        <dbReference type="EMBL" id="KAF2021239.1"/>
    </source>
</evidence>
<dbReference type="Proteomes" id="UP000799778">
    <property type="component" value="Unassembled WGS sequence"/>
</dbReference>
<keyword evidence="1" id="KW-0812">Transmembrane</keyword>
<evidence type="ECO:0000313" key="3">
    <source>
        <dbReference type="Proteomes" id="UP000799778"/>
    </source>
</evidence>
<reference evidence="2" key="1">
    <citation type="journal article" date="2020" name="Stud. Mycol.">
        <title>101 Dothideomycetes genomes: a test case for predicting lifestyles and emergence of pathogens.</title>
        <authorList>
            <person name="Haridas S."/>
            <person name="Albert R."/>
            <person name="Binder M."/>
            <person name="Bloem J."/>
            <person name="Labutti K."/>
            <person name="Salamov A."/>
            <person name="Andreopoulos B."/>
            <person name="Baker S."/>
            <person name="Barry K."/>
            <person name="Bills G."/>
            <person name="Bluhm B."/>
            <person name="Cannon C."/>
            <person name="Castanera R."/>
            <person name="Culley D."/>
            <person name="Daum C."/>
            <person name="Ezra D."/>
            <person name="Gonzalez J."/>
            <person name="Henrissat B."/>
            <person name="Kuo A."/>
            <person name="Liang C."/>
            <person name="Lipzen A."/>
            <person name="Lutzoni F."/>
            <person name="Magnuson J."/>
            <person name="Mondo S."/>
            <person name="Nolan M."/>
            <person name="Ohm R."/>
            <person name="Pangilinan J."/>
            <person name="Park H.-J."/>
            <person name="Ramirez L."/>
            <person name="Alfaro M."/>
            <person name="Sun H."/>
            <person name="Tritt A."/>
            <person name="Yoshinaga Y."/>
            <person name="Zwiers L.-H."/>
            <person name="Turgeon B."/>
            <person name="Goodwin S."/>
            <person name="Spatafora J."/>
            <person name="Crous P."/>
            <person name="Grigoriev I."/>
        </authorList>
    </citation>
    <scope>NUCLEOTIDE SEQUENCE</scope>
    <source>
        <strain evidence="2">CBS 175.79</strain>
    </source>
</reference>
<protein>
    <submittedName>
        <fullName evidence="2">Uncharacterized protein</fullName>
    </submittedName>
</protein>
<sequence length="105" mass="11703">MQPILAWPFSLRLVIPSFALLSLSLLHGRWDLGFLRIWSHLCAGLIMGFETSRLPIARSNMTSTSTVLGAATSPSTKYKRSLLLPSVDHSYSSQCAYILLCHRPQ</sequence>
<keyword evidence="1" id="KW-1133">Transmembrane helix</keyword>